<comment type="pathway">
    <text evidence="3">Amino-acid biosynthesis; L-valine biosynthesis; L-valine from pyruvate: step 4/4.</text>
</comment>
<evidence type="ECO:0000256" key="9">
    <source>
        <dbReference type="ARBA" id="ARBA00048798"/>
    </source>
</evidence>
<evidence type="ECO:0000256" key="6">
    <source>
        <dbReference type="ARBA" id="ARBA00013053"/>
    </source>
</evidence>
<dbReference type="GO" id="GO:0046394">
    <property type="term" value="P:carboxylic acid biosynthetic process"/>
    <property type="evidence" value="ECO:0007669"/>
    <property type="project" value="UniProtKB-ARBA"/>
</dbReference>
<comment type="catalytic activity">
    <reaction evidence="8">
        <text>L-valine + 2-oxoglutarate = 3-methyl-2-oxobutanoate + L-glutamate</text>
        <dbReference type="Rhea" id="RHEA:24813"/>
        <dbReference type="ChEBI" id="CHEBI:11851"/>
        <dbReference type="ChEBI" id="CHEBI:16810"/>
        <dbReference type="ChEBI" id="CHEBI:29985"/>
        <dbReference type="ChEBI" id="CHEBI:57762"/>
        <dbReference type="EC" id="2.6.1.42"/>
    </reaction>
</comment>
<evidence type="ECO:0000256" key="7">
    <source>
        <dbReference type="ARBA" id="ARBA00022898"/>
    </source>
</evidence>
<comment type="catalytic activity">
    <reaction evidence="10">
        <text>L-leucine + 2-oxoglutarate = 4-methyl-2-oxopentanoate + L-glutamate</text>
        <dbReference type="Rhea" id="RHEA:18321"/>
        <dbReference type="ChEBI" id="CHEBI:16810"/>
        <dbReference type="ChEBI" id="CHEBI:17865"/>
        <dbReference type="ChEBI" id="CHEBI:29985"/>
        <dbReference type="ChEBI" id="CHEBI:57427"/>
        <dbReference type="EC" id="2.6.1.42"/>
    </reaction>
</comment>
<dbReference type="AlphaFoldDB" id="A0A366HVL6"/>
<proteinExistence type="inferred from homology"/>
<dbReference type="InterPro" id="IPR018300">
    <property type="entry name" value="Aminotrans_IV_CS"/>
</dbReference>
<comment type="cofactor">
    <cofactor evidence="1 12">
        <name>pyridoxal 5'-phosphate</name>
        <dbReference type="ChEBI" id="CHEBI:597326"/>
    </cofactor>
</comment>
<dbReference type="Gene3D" id="3.20.10.10">
    <property type="entry name" value="D-amino Acid Aminotransferase, subunit A, domain 2"/>
    <property type="match status" value="1"/>
</dbReference>
<dbReference type="PANTHER" id="PTHR42743">
    <property type="entry name" value="AMINO-ACID AMINOTRANSFERASE"/>
    <property type="match status" value="1"/>
</dbReference>
<evidence type="ECO:0000256" key="3">
    <source>
        <dbReference type="ARBA" id="ARBA00004931"/>
    </source>
</evidence>
<accession>A0A366HVL6</accession>
<keyword evidence="14" id="KW-1185">Reference proteome</keyword>
<comment type="pathway">
    <text evidence="2">Amino-acid biosynthesis; L-isoleucine biosynthesis; L-isoleucine from 2-oxobutanoate: step 4/4.</text>
</comment>
<dbReference type="EMBL" id="QNRR01000001">
    <property type="protein sequence ID" value="RBP47739.1"/>
    <property type="molecule type" value="Genomic_DNA"/>
</dbReference>
<keyword evidence="13" id="KW-0032">Aminotransferase</keyword>
<comment type="caution">
    <text evidence="13">The sequence shown here is derived from an EMBL/GenBank/DDBJ whole genome shotgun (WGS) entry which is preliminary data.</text>
</comment>
<dbReference type="InterPro" id="IPR036038">
    <property type="entry name" value="Aminotransferase-like"/>
</dbReference>
<dbReference type="GO" id="GO:0005829">
    <property type="term" value="C:cytosol"/>
    <property type="evidence" value="ECO:0007669"/>
    <property type="project" value="TreeGrafter"/>
</dbReference>
<dbReference type="Pfam" id="PF01063">
    <property type="entry name" value="Aminotran_4"/>
    <property type="match status" value="1"/>
</dbReference>
<evidence type="ECO:0000256" key="4">
    <source>
        <dbReference type="ARBA" id="ARBA00005072"/>
    </source>
</evidence>
<reference evidence="13 14" key="1">
    <citation type="submission" date="2018-06" db="EMBL/GenBank/DDBJ databases">
        <title>Genomic Encyclopedia of Type Strains, Phase IV (KMG-IV): sequencing the most valuable type-strain genomes for metagenomic binning, comparative biology and taxonomic classification.</title>
        <authorList>
            <person name="Goeker M."/>
        </authorList>
    </citation>
    <scope>NUCLEOTIDE SEQUENCE [LARGE SCALE GENOMIC DNA]</scope>
    <source>
        <strain evidence="13 14">DSM 25532</strain>
    </source>
</reference>
<evidence type="ECO:0000313" key="13">
    <source>
        <dbReference type="EMBL" id="RBP47739.1"/>
    </source>
</evidence>
<evidence type="ECO:0000256" key="12">
    <source>
        <dbReference type="RuleBase" id="RU004516"/>
    </source>
</evidence>
<dbReference type="InterPro" id="IPR050571">
    <property type="entry name" value="Class-IV_PLP-Dep_Aminotrnsfr"/>
</dbReference>
<name>A0A366HVL6_9BACT</name>
<sequence length="283" mass="29979">MASHESCVWLNGRLEPSAQTRISPWDAAFLVGCGAFETLRAYGGKPFAITRHWHRLERSCGILGLRPPTLEQFASAMSDTLNANKLQEARVRFTVSGGEMLGGPASSPGDEIFVCTAIPAAPTREADAVVMAPWPRNERGALTGAKTVSYAENMVALHHARCNGAGEAIFANTRNELCEGAASNVFLVRGGQLHTPPLSSGCLAGVTRELTLEVCRTHGISVSDEPLPASALVGADEAFLTSSMREVQAIASVDGKPLSQSVGPLTRRVAGLFRDFVASHADP</sequence>
<evidence type="ECO:0000256" key="11">
    <source>
        <dbReference type="RuleBase" id="RU004106"/>
    </source>
</evidence>
<dbReference type="GO" id="GO:0004084">
    <property type="term" value="F:branched-chain-amino-acid transaminase activity"/>
    <property type="evidence" value="ECO:0007669"/>
    <property type="project" value="UniProtKB-EC"/>
</dbReference>
<dbReference type="Proteomes" id="UP000253426">
    <property type="component" value="Unassembled WGS sequence"/>
</dbReference>
<evidence type="ECO:0000256" key="2">
    <source>
        <dbReference type="ARBA" id="ARBA00004824"/>
    </source>
</evidence>
<comment type="catalytic activity">
    <reaction evidence="9">
        <text>L-isoleucine + 2-oxoglutarate = (S)-3-methyl-2-oxopentanoate + L-glutamate</text>
        <dbReference type="Rhea" id="RHEA:24801"/>
        <dbReference type="ChEBI" id="CHEBI:16810"/>
        <dbReference type="ChEBI" id="CHEBI:29985"/>
        <dbReference type="ChEBI" id="CHEBI:35146"/>
        <dbReference type="ChEBI" id="CHEBI:58045"/>
        <dbReference type="EC" id="2.6.1.42"/>
    </reaction>
</comment>
<keyword evidence="13" id="KW-0808">Transferase</keyword>
<dbReference type="GO" id="GO:0008652">
    <property type="term" value="P:amino acid biosynthetic process"/>
    <property type="evidence" value="ECO:0007669"/>
    <property type="project" value="UniProtKB-ARBA"/>
</dbReference>
<dbReference type="InterPro" id="IPR001544">
    <property type="entry name" value="Aminotrans_IV"/>
</dbReference>
<dbReference type="PANTHER" id="PTHR42743:SF11">
    <property type="entry name" value="AMINODEOXYCHORISMATE LYASE"/>
    <property type="match status" value="1"/>
</dbReference>
<dbReference type="InterPro" id="IPR043132">
    <property type="entry name" value="BCAT-like_C"/>
</dbReference>
<dbReference type="FunFam" id="3.20.10.10:FF:000002">
    <property type="entry name" value="D-alanine aminotransferase"/>
    <property type="match status" value="1"/>
</dbReference>
<dbReference type="RefSeq" id="WP_113956655.1">
    <property type="nucleotide sequence ID" value="NZ_QNRR01000001.1"/>
</dbReference>
<evidence type="ECO:0000256" key="1">
    <source>
        <dbReference type="ARBA" id="ARBA00001933"/>
    </source>
</evidence>
<dbReference type="InterPro" id="IPR043131">
    <property type="entry name" value="BCAT-like_N"/>
</dbReference>
<organism evidence="13 14">
    <name type="scientific">Roseimicrobium gellanilyticum</name>
    <dbReference type="NCBI Taxonomy" id="748857"/>
    <lineage>
        <taxon>Bacteria</taxon>
        <taxon>Pseudomonadati</taxon>
        <taxon>Verrucomicrobiota</taxon>
        <taxon>Verrucomicrobiia</taxon>
        <taxon>Verrucomicrobiales</taxon>
        <taxon>Verrucomicrobiaceae</taxon>
        <taxon>Roseimicrobium</taxon>
    </lineage>
</organism>
<evidence type="ECO:0000256" key="8">
    <source>
        <dbReference type="ARBA" id="ARBA00048212"/>
    </source>
</evidence>
<dbReference type="PROSITE" id="PS00770">
    <property type="entry name" value="AA_TRANSFER_CLASS_4"/>
    <property type="match status" value="1"/>
</dbReference>
<keyword evidence="7 12" id="KW-0663">Pyridoxal phosphate</keyword>
<dbReference type="Gene3D" id="3.30.470.10">
    <property type="match status" value="1"/>
</dbReference>
<dbReference type="EC" id="2.6.1.42" evidence="6"/>
<comment type="pathway">
    <text evidence="4">Amino-acid biosynthesis; L-leucine biosynthesis; L-leucine from 3-methyl-2-oxobutanoate: step 4/4.</text>
</comment>
<evidence type="ECO:0000256" key="10">
    <source>
        <dbReference type="ARBA" id="ARBA00049229"/>
    </source>
</evidence>
<evidence type="ECO:0000313" key="14">
    <source>
        <dbReference type="Proteomes" id="UP000253426"/>
    </source>
</evidence>
<gene>
    <name evidence="13" type="ORF">DES53_101538</name>
</gene>
<dbReference type="OrthoDB" id="9805628at2"/>
<evidence type="ECO:0000256" key="5">
    <source>
        <dbReference type="ARBA" id="ARBA00009320"/>
    </source>
</evidence>
<dbReference type="CDD" id="cd00449">
    <property type="entry name" value="PLPDE_IV"/>
    <property type="match status" value="1"/>
</dbReference>
<dbReference type="SUPFAM" id="SSF56752">
    <property type="entry name" value="D-aminoacid aminotransferase-like PLP-dependent enzymes"/>
    <property type="match status" value="1"/>
</dbReference>
<comment type="similarity">
    <text evidence="5 11">Belongs to the class-IV pyridoxal-phosphate-dependent aminotransferase family.</text>
</comment>
<protein>
    <recommendedName>
        <fullName evidence="6">branched-chain-amino-acid transaminase</fullName>
        <ecNumber evidence="6">2.6.1.42</ecNumber>
    </recommendedName>
</protein>